<accession>A0AAW2VPZ4</accession>
<dbReference type="SMART" id="SM00343">
    <property type="entry name" value="ZnF_C2HC"/>
    <property type="match status" value="1"/>
</dbReference>
<dbReference type="SUPFAM" id="SSF53098">
    <property type="entry name" value="Ribonuclease H-like"/>
    <property type="match status" value="1"/>
</dbReference>
<dbReference type="InterPro" id="IPR036875">
    <property type="entry name" value="Znf_CCHC_sf"/>
</dbReference>
<dbReference type="GO" id="GO:0015074">
    <property type="term" value="P:DNA integration"/>
    <property type="evidence" value="ECO:0007669"/>
    <property type="project" value="InterPro"/>
</dbReference>
<keyword evidence="1" id="KW-0378">Hydrolase</keyword>
<keyword evidence="2" id="KW-0863">Zinc-finger</keyword>
<dbReference type="GO" id="GO:0004190">
    <property type="term" value="F:aspartic-type endopeptidase activity"/>
    <property type="evidence" value="ECO:0007669"/>
    <property type="project" value="UniProtKB-KW"/>
</dbReference>
<gene>
    <name evidence="6" type="ORF">Sradi_0783700</name>
</gene>
<keyword evidence="2" id="KW-0479">Metal-binding</keyword>
<dbReference type="Pfam" id="PF22936">
    <property type="entry name" value="Pol_BBD"/>
    <property type="match status" value="1"/>
</dbReference>
<dbReference type="PROSITE" id="PS50994">
    <property type="entry name" value="INTEGRASE"/>
    <property type="match status" value="1"/>
</dbReference>
<dbReference type="Pfam" id="PF14223">
    <property type="entry name" value="Retrotran_gag_2"/>
    <property type="match status" value="1"/>
</dbReference>
<proteinExistence type="predicted"/>
<dbReference type="GO" id="GO:0008270">
    <property type="term" value="F:zinc ion binding"/>
    <property type="evidence" value="ECO:0007669"/>
    <property type="project" value="UniProtKB-KW"/>
</dbReference>
<dbReference type="EMBL" id="JACGWJ010000003">
    <property type="protein sequence ID" value="KAL0431577.1"/>
    <property type="molecule type" value="Genomic_DNA"/>
</dbReference>
<dbReference type="GO" id="GO:0003676">
    <property type="term" value="F:nucleic acid binding"/>
    <property type="evidence" value="ECO:0007669"/>
    <property type="project" value="InterPro"/>
</dbReference>
<dbReference type="InterPro" id="IPR043502">
    <property type="entry name" value="DNA/RNA_pol_sf"/>
</dbReference>
<dbReference type="InterPro" id="IPR001878">
    <property type="entry name" value="Znf_CCHC"/>
</dbReference>
<reference evidence="6" key="2">
    <citation type="journal article" date="2024" name="Plant">
        <title>Genomic evolution and insights into agronomic trait innovations of Sesamum species.</title>
        <authorList>
            <person name="Miao H."/>
            <person name="Wang L."/>
            <person name="Qu L."/>
            <person name="Liu H."/>
            <person name="Sun Y."/>
            <person name="Le M."/>
            <person name="Wang Q."/>
            <person name="Wei S."/>
            <person name="Zheng Y."/>
            <person name="Lin W."/>
            <person name="Duan Y."/>
            <person name="Cao H."/>
            <person name="Xiong S."/>
            <person name="Wang X."/>
            <person name="Wei L."/>
            <person name="Li C."/>
            <person name="Ma Q."/>
            <person name="Ju M."/>
            <person name="Zhao R."/>
            <person name="Li G."/>
            <person name="Mu C."/>
            <person name="Tian Q."/>
            <person name="Mei H."/>
            <person name="Zhang T."/>
            <person name="Gao T."/>
            <person name="Zhang H."/>
        </authorList>
    </citation>
    <scope>NUCLEOTIDE SEQUENCE</scope>
    <source>
        <strain evidence="6">G02</strain>
    </source>
</reference>
<dbReference type="SUPFAM" id="SSF57756">
    <property type="entry name" value="Retrovirus zinc finger-like domains"/>
    <property type="match status" value="1"/>
</dbReference>
<dbReference type="PROSITE" id="PS50158">
    <property type="entry name" value="ZF_CCHC"/>
    <property type="match status" value="1"/>
</dbReference>
<evidence type="ECO:0000256" key="2">
    <source>
        <dbReference type="PROSITE-ProRule" id="PRU00047"/>
    </source>
</evidence>
<dbReference type="AlphaFoldDB" id="A0AAW2VPZ4"/>
<keyword evidence="2" id="KW-0862">Zinc</keyword>
<dbReference type="SUPFAM" id="SSF56672">
    <property type="entry name" value="DNA/RNA polymerases"/>
    <property type="match status" value="1"/>
</dbReference>
<evidence type="ECO:0000259" key="4">
    <source>
        <dbReference type="PROSITE" id="PS50158"/>
    </source>
</evidence>
<evidence type="ECO:0000259" key="5">
    <source>
        <dbReference type="PROSITE" id="PS50994"/>
    </source>
</evidence>
<feature type="compositionally biased region" description="Basic and acidic residues" evidence="3">
    <location>
        <begin position="494"/>
        <end position="520"/>
    </location>
</feature>
<feature type="domain" description="Integrase catalytic" evidence="5">
    <location>
        <begin position="321"/>
        <end position="503"/>
    </location>
</feature>
<dbReference type="PANTHER" id="PTHR47592">
    <property type="entry name" value="PBF68 PROTEIN"/>
    <property type="match status" value="1"/>
</dbReference>
<dbReference type="PANTHER" id="PTHR47592:SF27">
    <property type="entry name" value="OS08G0421700 PROTEIN"/>
    <property type="match status" value="1"/>
</dbReference>
<dbReference type="InterPro" id="IPR001584">
    <property type="entry name" value="Integrase_cat-core"/>
</dbReference>
<comment type="caution">
    <text evidence="6">The sequence shown here is derived from an EMBL/GenBank/DDBJ whole genome shotgun (WGS) entry which is preliminary data.</text>
</comment>
<dbReference type="Gene3D" id="4.10.60.10">
    <property type="entry name" value="Zinc finger, CCHC-type"/>
    <property type="match status" value="1"/>
</dbReference>
<dbReference type="InterPro" id="IPR013103">
    <property type="entry name" value="RVT_2"/>
</dbReference>
<protein>
    <submittedName>
        <fullName evidence="6">Retrovirus-related Pol polyprotein from transposon TNT 1-94</fullName>
    </submittedName>
</protein>
<feature type="region of interest" description="Disordered" evidence="3">
    <location>
        <begin position="494"/>
        <end position="523"/>
    </location>
</feature>
<keyword evidence="1" id="KW-0645">Protease</keyword>
<organism evidence="6">
    <name type="scientific">Sesamum radiatum</name>
    <name type="common">Black benniseed</name>
    <dbReference type="NCBI Taxonomy" id="300843"/>
    <lineage>
        <taxon>Eukaryota</taxon>
        <taxon>Viridiplantae</taxon>
        <taxon>Streptophyta</taxon>
        <taxon>Embryophyta</taxon>
        <taxon>Tracheophyta</taxon>
        <taxon>Spermatophyta</taxon>
        <taxon>Magnoliopsida</taxon>
        <taxon>eudicotyledons</taxon>
        <taxon>Gunneridae</taxon>
        <taxon>Pentapetalae</taxon>
        <taxon>asterids</taxon>
        <taxon>lamiids</taxon>
        <taxon>Lamiales</taxon>
        <taxon>Pedaliaceae</taxon>
        <taxon>Sesamum</taxon>
    </lineage>
</organism>
<dbReference type="InterPro" id="IPR012337">
    <property type="entry name" value="RNaseH-like_sf"/>
</dbReference>
<reference evidence="6" key="1">
    <citation type="submission" date="2020-06" db="EMBL/GenBank/DDBJ databases">
        <authorList>
            <person name="Li T."/>
            <person name="Hu X."/>
            <person name="Zhang T."/>
            <person name="Song X."/>
            <person name="Zhang H."/>
            <person name="Dai N."/>
            <person name="Sheng W."/>
            <person name="Hou X."/>
            <person name="Wei L."/>
        </authorList>
    </citation>
    <scope>NUCLEOTIDE SEQUENCE</scope>
    <source>
        <strain evidence="6">G02</strain>
        <tissue evidence="6">Leaf</tissue>
    </source>
</reference>
<evidence type="ECO:0000313" key="6">
    <source>
        <dbReference type="EMBL" id="KAL0431577.1"/>
    </source>
</evidence>
<dbReference type="InterPro" id="IPR054722">
    <property type="entry name" value="PolX-like_BBD"/>
</dbReference>
<dbReference type="Pfam" id="PF00098">
    <property type="entry name" value="zf-CCHC"/>
    <property type="match status" value="1"/>
</dbReference>
<dbReference type="InterPro" id="IPR036397">
    <property type="entry name" value="RNaseH_sf"/>
</dbReference>
<feature type="domain" description="CCHC-type" evidence="4">
    <location>
        <begin position="249"/>
        <end position="263"/>
    </location>
</feature>
<evidence type="ECO:0000256" key="1">
    <source>
        <dbReference type="ARBA" id="ARBA00022750"/>
    </source>
</evidence>
<name>A0AAW2VPZ4_SESRA</name>
<keyword evidence="1" id="KW-0064">Aspartyl protease</keyword>
<evidence type="ECO:0000256" key="3">
    <source>
        <dbReference type="SAM" id="MobiDB-lite"/>
    </source>
</evidence>
<dbReference type="CDD" id="cd09272">
    <property type="entry name" value="RNase_HI_RT_Ty1"/>
    <property type="match status" value="1"/>
</dbReference>
<dbReference type="Pfam" id="PF07727">
    <property type="entry name" value="RVT_2"/>
    <property type="match status" value="1"/>
</dbReference>
<dbReference type="Gene3D" id="3.30.420.10">
    <property type="entry name" value="Ribonuclease H-like superfamily/Ribonuclease H"/>
    <property type="match status" value="1"/>
</dbReference>
<sequence>MVVQPHVAQPVAAQGERPEKFSGTEFKRWHQKMLFYLTTLNLARFLSEEAPVVSEGETDTQKRAAMDAWVHGDFLCRNYILNGLSDTLYNVYSSAKTARALWESLEKKYKTEDAGLKKFIVGKFLEFKMVDSKTVMNQVQEFQMILHDLHAEGMTLSESFQVAAMIEKLPPLWKDFKNYLKHKRKEMGLEDLIVRLRIEEDNRLSEMKSGRLQIEAKANLMEQNETSHKRKRVDYKPKKGKAKKIKGNCYNCGKPNHMAKDCRLPKKNQAHVSEVRSVPIDLGELNLSAVVFEANLVDNPREWWIDTGATRHICSDKEMFSTYTPINGRKLFMGNSATSNIVGLGKVVLKMTSGKELTLIDVLHVPDIRKNLVSGSLKDEALEAFKLYKNEVENQLSKTIKAVRSDRGGEYGAPFEEFCSKFGIIHQTTAPYSPQSNGIAERKNRTLKEMMNAMLINSGLPQNLWGKLFFQQTTFLIKYHTKIKMRLLTNFGKERKEEGSSRKRTHEVASGDHQRDEEPRRSKRAKIAKTFGPEFLTYVLENEPRTINEALSSPEAPFWKEAINSEIESIMQNHTWELMDLPPGSTPLGCKWILKRKYKADGSIDKYKARLVAKGFKQKEGLDFFDTYSPVTRITSIRVLIAIAALYDLEIHQMDVKTAFLNGELDEEIYMEQPEGFVVPGQEKKVCRLVKSLYGLKQAPKQWHEKFDRTMLSNGFKINECDKCVYVKSSHNSFIIVCLYVDDMLIMGSNRDVILTTKRMLTKHFDMKDMGLADVILGIKISKTSDGLALSQSHYIENILKKFKAYDSPPAKTPVDLNLHLAKNKGESEGQIEYSRIIGSLMYIMNCTRPDIAYAVNKLSRFTTVLEGYSDANWISDSKDTKSTSGYVFTIGGGAVSWKSSKQTCIARSTMESEFIALDKAGEEAEWLRNFLEDIPCWTKPVPAIMIHCDSQSAIGRAQSGMYNGKSRHIRRRHNTIRQLISSGIISIDYIKSKENLADPLTKGLSRDQVYCLSRGMGLKPDN</sequence>